<dbReference type="GO" id="GO:0003700">
    <property type="term" value="F:DNA-binding transcription factor activity"/>
    <property type="evidence" value="ECO:0007669"/>
    <property type="project" value="InterPro"/>
</dbReference>
<dbReference type="InterPro" id="IPR011711">
    <property type="entry name" value="GntR_C"/>
</dbReference>
<comment type="caution">
    <text evidence="5">The sequence shown here is derived from an EMBL/GenBank/DDBJ whole genome shotgun (WGS) entry which is preliminary data.</text>
</comment>
<keyword evidence="6" id="KW-1185">Reference proteome</keyword>
<dbReference type="EMBL" id="CAJVAS010000030">
    <property type="protein sequence ID" value="CAG7645133.1"/>
    <property type="molecule type" value="Genomic_DNA"/>
</dbReference>
<evidence type="ECO:0000313" key="5">
    <source>
        <dbReference type="EMBL" id="CAG7645133.1"/>
    </source>
</evidence>
<dbReference type="GO" id="GO:0003677">
    <property type="term" value="F:DNA binding"/>
    <property type="evidence" value="ECO:0007669"/>
    <property type="project" value="UniProtKB-KW"/>
</dbReference>
<feature type="domain" description="HTH gntR-type" evidence="4">
    <location>
        <begin position="8"/>
        <end position="76"/>
    </location>
</feature>
<protein>
    <submittedName>
        <fullName evidence="5">Pyruvate dehydrogenase complex repressor</fullName>
    </submittedName>
</protein>
<evidence type="ECO:0000256" key="2">
    <source>
        <dbReference type="ARBA" id="ARBA00023125"/>
    </source>
</evidence>
<evidence type="ECO:0000259" key="4">
    <source>
        <dbReference type="PROSITE" id="PS50949"/>
    </source>
</evidence>
<dbReference type="SMART" id="SM00345">
    <property type="entry name" value="HTH_GNTR"/>
    <property type="match status" value="1"/>
</dbReference>
<keyword evidence="3" id="KW-0804">Transcription</keyword>
<dbReference type="Pfam" id="PF07729">
    <property type="entry name" value="FCD"/>
    <property type="match status" value="1"/>
</dbReference>
<dbReference type="RefSeq" id="WP_218094603.1">
    <property type="nucleotide sequence ID" value="NZ_CAJVAS010000030.1"/>
</dbReference>
<sequence length="228" mass="25284">MLKKTTRYSLVDQVIIQIEALIESGQWPVGGKIPPEPELVAELNVSRNTLREGIKALCHAGVLFAKQGDGTYVCSNSTLGVAIQRRVHKSSLLDTLEVRYALEREAARLSAERRTEEDAERIMNCYRECNALAAEGDKLRYVAADMKLHLAIVEASGNPILMELYGHITEAIQESITLLSEKTFGRGLPMNKHIHLVEAIVRNDPDAADQAVQQHIDEMKKAIEAGEV</sequence>
<dbReference type="CDD" id="cd07377">
    <property type="entry name" value="WHTH_GntR"/>
    <property type="match status" value="1"/>
</dbReference>
<evidence type="ECO:0000313" key="6">
    <source>
        <dbReference type="Proteomes" id="UP000693672"/>
    </source>
</evidence>
<proteinExistence type="predicted"/>
<keyword evidence="2" id="KW-0238">DNA-binding</keyword>
<dbReference type="PANTHER" id="PTHR43537:SF47">
    <property type="entry name" value="REGULATORY PROTEIN GNTR HTH"/>
    <property type="match status" value="1"/>
</dbReference>
<dbReference type="SMART" id="SM00895">
    <property type="entry name" value="FCD"/>
    <property type="match status" value="1"/>
</dbReference>
<dbReference type="Pfam" id="PF00392">
    <property type="entry name" value="GntR"/>
    <property type="match status" value="1"/>
</dbReference>
<name>A0A916NKY2_9BACL</name>
<keyword evidence="1" id="KW-0805">Transcription regulation</keyword>
<organism evidence="5 6">
    <name type="scientific">Paenibacillus solanacearum</name>
    <dbReference type="NCBI Taxonomy" id="2048548"/>
    <lineage>
        <taxon>Bacteria</taxon>
        <taxon>Bacillati</taxon>
        <taxon>Bacillota</taxon>
        <taxon>Bacilli</taxon>
        <taxon>Bacillales</taxon>
        <taxon>Paenibacillaceae</taxon>
        <taxon>Paenibacillus</taxon>
    </lineage>
</organism>
<reference evidence="5" key="1">
    <citation type="submission" date="2021-06" db="EMBL/GenBank/DDBJ databases">
        <authorList>
            <person name="Criscuolo A."/>
        </authorList>
    </citation>
    <scope>NUCLEOTIDE SEQUENCE</scope>
    <source>
        <strain evidence="5">CIP111600</strain>
    </source>
</reference>
<dbReference type="AlphaFoldDB" id="A0A916NKY2"/>
<gene>
    <name evidence="5" type="primary">pdhR</name>
    <name evidence="5" type="ORF">PAESOLCIP111_04886</name>
</gene>
<dbReference type="Proteomes" id="UP000693672">
    <property type="component" value="Unassembled WGS sequence"/>
</dbReference>
<evidence type="ECO:0000256" key="3">
    <source>
        <dbReference type="ARBA" id="ARBA00023163"/>
    </source>
</evidence>
<evidence type="ECO:0000256" key="1">
    <source>
        <dbReference type="ARBA" id="ARBA00023015"/>
    </source>
</evidence>
<dbReference type="PROSITE" id="PS50949">
    <property type="entry name" value="HTH_GNTR"/>
    <property type="match status" value="1"/>
</dbReference>
<dbReference type="PANTHER" id="PTHR43537">
    <property type="entry name" value="TRANSCRIPTIONAL REGULATOR, GNTR FAMILY"/>
    <property type="match status" value="1"/>
</dbReference>
<dbReference type="InterPro" id="IPR000524">
    <property type="entry name" value="Tscrpt_reg_HTH_GntR"/>
</dbReference>
<keyword evidence="5" id="KW-0670">Pyruvate</keyword>
<accession>A0A916NKY2</accession>